<comment type="caution">
    <text evidence="1">The sequence shown here is derived from an EMBL/GenBank/DDBJ whole genome shotgun (WGS) entry which is preliminary data.</text>
</comment>
<dbReference type="Proteomes" id="UP000299102">
    <property type="component" value="Unassembled WGS sequence"/>
</dbReference>
<sequence length="141" mass="15625">MGYLNHGSSLQTLVEMYTESRRSGKMKIRISPAPALRAQPPYATSIRHAARRTSALRGVLNVNHLNVPLRRPPPPPVTTKRTHFQLFHLVVPAPGLNWIIINLSAADGLLAVTAVNYKLVFVLDFFRGRANGARTISTFSE</sequence>
<accession>A0A4C2ACH9</accession>
<organism evidence="1 2">
    <name type="scientific">Eumeta variegata</name>
    <name type="common">Bagworm moth</name>
    <name type="synonym">Eumeta japonica</name>
    <dbReference type="NCBI Taxonomy" id="151549"/>
    <lineage>
        <taxon>Eukaryota</taxon>
        <taxon>Metazoa</taxon>
        <taxon>Ecdysozoa</taxon>
        <taxon>Arthropoda</taxon>
        <taxon>Hexapoda</taxon>
        <taxon>Insecta</taxon>
        <taxon>Pterygota</taxon>
        <taxon>Neoptera</taxon>
        <taxon>Endopterygota</taxon>
        <taxon>Lepidoptera</taxon>
        <taxon>Glossata</taxon>
        <taxon>Ditrysia</taxon>
        <taxon>Tineoidea</taxon>
        <taxon>Psychidae</taxon>
        <taxon>Oiketicinae</taxon>
        <taxon>Eumeta</taxon>
    </lineage>
</organism>
<dbReference type="AlphaFoldDB" id="A0A4C2ACH9"/>
<reference evidence="1 2" key="1">
    <citation type="journal article" date="2019" name="Commun. Biol.">
        <title>The bagworm genome reveals a unique fibroin gene that provides high tensile strength.</title>
        <authorList>
            <person name="Kono N."/>
            <person name="Nakamura H."/>
            <person name="Ohtoshi R."/>
            <person name="Tomita M."/>
            <person name="Numata K."/>
            <person name="Arakawa K."/>
        </authorList>
    </citation>
    <scope>NUCLEOTIDE SEQUENCE [LARGE SCALE GENOMIC DNA]</scope>
</reference>
<keyword evidence="2" id="KW-1185">Reference proteome</keyword>
<evidence type="ECO:0000313" key="2">
    <source>
        <dbReference type="Proteomes" id="UP000299102"/>
    </source>
</evidence>
<protein>
    <submittedName>
        <fullName evidence="1">Uncharacterized protein</fullName>
    </submittedName>
</protein>
<gene>
    <name evidence="1" type="ORF">EVAR_102190_1</name>
</gene>
<name>A0A4C2ACH9_EUMVA</name>
<dbReference type="EMBL" id="BGZK01002950">
    <property type="protein sequence ID" value="GBP97532.1"/>
    <property type="molecule type" value="Genomic_DNA"/>
</dbReference>
<proteinExistence type="predicted"/>
<evidence type="ECO:0000313" key="1">
    <source>
        <dbReference type="EMBL" id="GBP97532.1"/>
    </source>
</evidence>